<reference evidence="3" key="1">
    <citation type="journal article" date="2019" name="Int. J. Syst. Evol. Microbiol.">
        <title>The Global Catalogue of Microorganisms (GCM) 10K type strain sequencing project: providing services to taxonomists for standard genome sequencing and annotation.</title>
        <authorList>
            <consortium name="The Broad Institute Genomics Platform"/>
            <consortium name="The Broad Institute Genome Sequencing Center for Infectious Disease"/>
            <person name="Wu L."/>
            <person name="Ma J."/>
        </authorList>
    </citation>
    <scope>NUCLEOTIDE SEQUENCE [LARGE SCALE GENOMIC DNA]</scope>
    <source>
        <strain evidence="3">JCM 17705</strain>
    </source>
</reference>
<evidence type="ECO:0000313" key="3">
    <source>
        <dbReference type="Proteomes" id="UP001500582"/>
    </source>
</evidence>
<accession>A0ABP8H6U9</accession>
<proteinExistence type="predicted"/>
<keyword evidence="3" id="KW-1185">Reference proteome</keyword>
<organism evidence="2 3">
    <name type="scientific">Mucilaginibacter gynuensis</name>
    <dbReference type="NCBI Taxonomy" id="1302236"/>
    <lineage>
        <taxon>Bacteria</taxon>
        <taxon>Pseudomonadati</taxon>
        <taxon>Bacteroidota</taxon>
        <taxon>Sphingobacteriia</taxon>
        <taxon>Sphingobacteriales</taxon>
        <taxon>Sphingobacteriaceae</taxon>
        <taxon>Mucilaginibacter</taxon>
    </lineage>
</organism>
<feature type="transmembrane region" description="Helical" evidence="1">
    <location>
        <begin position="49"/>
        <end position="66"/>
    </location>
</feature>
<dbReference type="Proteomes" id="UP001500582">
    <property type="component" value="Unassembled WGS sequence"/>
</dbReference>
<gene>
    <name evidence="2" type="ORF">GCM10023149_43110</name>
</gene>
<keyword evidence="1" id="KW-0812">Transmembrane</keyword>
<evidence type="ECO:0000313" key="2">
    <source>
        <dbReference type="EMBL" id="GAA4335230.1"/>
    </source>
</evidence>
<dbReference type="EMBL" id="BAABFT010000015">
    <property type="protein sequence ID" value="GAA4335230.1"/>
    <property type="molecule type" value="Genomic_DNA"/>
</dbReference>
<keyword evidence="1" id="KW-0472">Membrane</keyword>
<protein>
    <submittedName>
        <fullName evidence="2">Uncharacterized protein</fullName>
    </submittedName>
</protein>
<sequence>MRLQLVQRKLAKLKGRCQSIQVYSPPRLPELPNKAAGINPSNPVADGVSSLYLILYYTFVFAVFGISKPKLPADKAAGTKENPDG</sequence>
<comment type="caution">
    <text evidence="2">The sequence shown here is derived from an EMBL/GenBank/DDBJ whole genome shotgun (WGS) entry which is preliminary data.</text>
</comment>
<evidence type="ECO:0000256" key="1">
    <source>
        <dbReference type="SAM" id="Phobius"/>
    </source>
</evidence>
<name>A0ABP8H6U9_9SPHI</name>
<keyword evidence="1" id="KW-1133">Transmembrane helix</keyword>